<dbReference type="PANTHER" id="PTHR43304">
    <property type="entry name" value="PHYTOCHROME-LIKE PROTEIN CPH1"/>
    <property type="match status" value="1"/>
</dbReference>
<dbReference type="InterPro" id="IPR035965">
    <property type="entry name" value="PAS-like_dom_sf"/>
</dbReference>
<dbReference type="SMART" id="SM00091">
    <property type="entry name" value="PAS"/>
    <property type="match status" value="3"/>
</dbReference>
<dbReference type="GO" id="GO:0000155">
    <property type="term" value="F:phosphorelay sensor kinase activity"/>
    <property type="evidence" value="ECO:0007669"/>
    <property type="project" value="InterPro"/>
</dbReference>
<name>A0A1Z8AGB6_9FLAO</name>
<keyword evidence="5 10" id="KW-0418">Kinase</keyword>
<dbReference type="GO" id="GO:0006355">
    <property type="term" value="P:regulation of DNA-templated transcription"/>
    <property type="evidence" value="ECO:0007669"/>
    <property type="project" value="InterPro"/>
</dbReference>
<dbReference type="Gene3D" id="1.10.287.130">
    <property type="match status" value="1"/>
</dbReference>
<dbReference type="NCBIfam" id="TIGR00229">
    <property type="entry name" value="sensory_box"/>
    <property type="match status" value="2"/>
</dbReference>
<dbReference type="Gene3D" id="3.30.450.20">
    <property type="entry name" value="PAS domain"/>
    <property type="match status" value="3"/>
</dbReference>
<dbReference type="InterPro" id="IPR003594">
    <property type="entry name" value="HATPase_dom"/>
</dbReference>
<dbReference type="InterPro" id="IPR013767">
    <property type="entry name" value="PAS_fold"/>
</dbReference>
<dbReference type="Pfam" id="PF02518">
    <property type="entry name" value="HATPase_c"/>
    <property type="match status" value="1"/>
</dbReference>
<dbReference type="Proteomes" id="UP000196102">
    <property type="component" value="Unassembled WGS sequence"/>
</dbReference>
<dbReference type="EC" id="2.7.13.3" evidence="2"/>
<evidence type="ECO:0000259" key="8">
    <source>
        <dbReference type="PROSITE" id="PS50112"/>
    </source>
</evidence>
<feature type="coiled-coil region" evidence="6">
    <location>
        <begin position="6"/>
        <end position="58"/>
    </location>
</feature>
<gene>
    <name evidence="10" type="ORF">A9Q93_13980</name>
</gene>
<evidence type="ECO:0000313" key="11">
    <source>
        <dbReference type="Proteomes" id="UP000196102"/>
    </source>
</evidence>
<dbReference type="FunFam" id="3.30.565.10:FF:000006">
    <property type="entry name" value="Sensor histidine kinase WalK"/>
    <property type="match status" value="1"/>
</dbReference>
<comment type="caution">
    <text evidence="10">The sequence shown here is derived from an EMBL/GenBank/DDBJ whole genome shotgun (WGS) entry which is preliminary data.</text>
</comment>
<dbReference type="InterPro" id="IPR000014">
    <property type="entry name" value="PAS"/>
</dbReference>
<keyword evidence="4" id="KW-0808">Transferase</keyword>
<evidence type="ECO:0000313" key="10">
    <source>
        <dbReference type="EMBL" id="OUS09394.1"/>
    </source>
</evidence>
<dbReference type="Gene3D" id="3.30.565.10">
    <property type="entry name" value="Histidine kinase-like ATPase, C-terminal domain"/>
    <property type="match status" value="1"/>
</dbReference>
<dbReference type="InterPro" id="IPR036890">
    <property type="entry name" value="HATPase_C_sf"/>
</dbReference>
<dbReference type="SUPFAM" id="SSF55785">
    <property type="entry name" value="PYP-like sensor domain (PAS domain)"/>
    <property type="match status" value="3"/>
</dbReference>
<dbReference type="Pfam" id="PF00989">
    <property type="entry name" value="PAS"/>
    <property type="match status" value="2"/>
</dbReference>
<feature type="domain" description="PAS" evidence="8">
    <location>
        <begin position="55"/>
        <end position="96"/>
    </location>
</feature>
<dbReference type="PANTHER" id="PTHR43304:SF1">
    <property type="entry name" value="PAC DOMAIN-CONTAINING PROTEIN"/>
    <property type="match status" value="1"/>
</dbReference>
<dbReference type="PROSITE" id="PS50113">
    <property type="entry name" value="PAC"/>
    <property type="match status" value="2"/>
</dbReference>
<dbReference type="Pfam" id="PF00512">
    <property type="entry name" value="HisKA"/>
    <property type="match status" value="1"/>
</dbReference>
<dbReference type="InterPro" id="IPR001610">
    <property type="entry name" value="PAC"/>
</dbReference>
<dbReference type="PROSITE" id="PS50109">
    <property type="entry name" value="HIS_KIN"/>
    <property type="match status" value="1"/>
</dbReference>
<dbReference type="InterPro" id="IPR036097">
    <property type="entry name" value="HisK_dim/P_sf"/>
</dbReference>
<dbReference type="EMBL" id="MAAX01000213">
    <property type="protein sequence ID" value="OUS09394.1"/>
    <property type="molecule type" value="Genomic_DNA"/>
</dbReference>
<evidence type="ECO:0000256" key="3">
    <source>
        <dbReference type="ARBA" id="ARBA00022553"/>
    </source>
</evidence>
<comment type="catalytic activity">
    <reaction evidence="1">
        <text>ATP + protein L-histidine = ADP + protein N-phospho-L-histidine.</text>
        <dbReference type="EC" id="2.7.13.3"/>
    </reaction>
</comment>
<dbReference type="CDD" id="cd00082">
    <property type="entry name" value="HisKA"/>
    <property type="match status" value="1"/>
</dbReference>
<dbReference type="RefSeq" id="WP_303688064.1">
    <property type="nucleotide sequence ID" value="NZ_CAJXYO010000046.1"/>
</dbReference>
<evidence type="ECO:0000256" key="2">
    <source>
        <dbReference type="ARBA" id="ARBA00012438"/>
    </source>
</evidence>
<dbReference type="InterPro" id="IPR004358">
    <property type="entry name" value="Sig_transdc_His_kin-like_C"/>
</dbReference>
<dbReference type="SMART" id="SM00387">
    <property type="entry name" value="HATPase_c"/>
    <property type="match status" value="1"/>
</dbReference>
<dbReference type="InterPro" id="IPR000700">
    <property type="entry name" value="PAS-assoc_C"/>
</dbReference>
<feature type="coiled-coil region" evidence="6">
    <location>
        <begin position="424"/>
        <end position="451"/>
    </location>
</feature>
<evidence type="ECO:0000259" key="7">
    <source>
        <dbReference type="PROSITE" id="PS50109"/>
    </source>
</evidence>
<dbReference type="AlphaFoldDB" id="A0A1Z8AGB6"/>
<dbReference type="InterPro" id="IPR003661">
    <property type="entry name" value="HisK_dim/P_dom"/>
</dbReference>
<keyword evidence="3" id="KW-0597">Phosphoprotein</keyword>
<proteinExistence type="predicted"/>
<evidence type="ECO:0000259" key="9">
    <source>
        <dbReference type="PROSITE" id="PS50113"/>
    </source>
</evidence>
<dbReference type="CDD" id="cd00130">
    <property type="entry name" value="PAS"/>
    <property type="match status" value="2"/>
</dbReference>
<dbReference type="PROSITE" id="PS50112">
    <property type="entry name" value="PAS"/>
    <property type="match status" value="2"/>
</dbReference>
<dbReference type="PRINTS" id="PR00344">
    <property type="entry name" value="BCTRLSENSOR"/>
</dbReference>
<dbReference type="InterPro" id="IPR052162">
    <property type="entry name" value="Sensor_kinase/Photoreceptor"/>
</dbReference>
<protein>
    <recommendedName>
        <fullName evidence="2">histidine kinase</fullName>
        <ecNumber evidence="2">2.7.13.3</ecNumber>
    </recommendedName>
</protein>
<feature type="domain" description="Histidine kinase" evidence="7">
    <location>
        <begin position="451"/>
        <end position="660"/>
    </location>
</feature>
<evidence type="ECO:0000256" key="6">
    <source>
        <dbReference type="SAM" id="Coils"/>
    </source>
</evidence>
<feature type="domain" description="PAC" evidence="9">
    <location>
        <begin position="381"/>
        <end position="433"/>
    </location>
</feature>
<sequence>MDDEKIKIYQRAIAREKAARKEAERILEEKSKELFLKSQELKVTNEKLEELLQTKTSELKGVFGNIVDAYVVMDLNGLVLRMNRAAQDLLGYSSDSNLNLFSMVLPEEQFKVLESFKEFSHKGSITNFKVKIKVATGAVRLVHINASIIYNGKNQPVAAQGIVRDITEENAAQKLLVESQNRLSTLISNLHSAVLLEDENRKIVVANQRFCEFFNISYDPSQMIGIDCSNAAEQSKNLFKNPEKFVERINHLIENKKQVLSDELYLHDGRVLERDFIPIYDDNRYRGHLWTYRDVTLKRKYREGIEAERQKYSNIIANMNLGLIEVDNDDNIIMVNQSLEHMSGYSSEELIGHSGKDVLLVNDDHEILEKENSKRIQGLSNSYEVKIKAKDGSIRYWLISGAPNYNLNGQIIGSIGIHLDITQLKSLELQKENLLKKLEKSNEELQEYAHVVSHDLKSPLRSINALISWIKDDNEGKFSPVTLENFDMIDATLEKMEQLISDVLEYSSIVSIKQTVSEVDLNTVMEDIVTLLHFPEHINFSIKKTLPTLKVDKVKIQQLFQNLISNAISYCDKEKGIIEVDVEESFKEYTFSVKDNGIGIDKEYHDKIFQIFQSLNKRENSTGIGLSIVKKIVDLYNGKIWLDSKIGEGTTFYFTIEKTIG</sequence>
<dbReference type="SMART" id="SM00388">
    <property type="entry name" value="HisKA"/>
    <property type="match status" value="1"/>
</dbReference>
<dbReference type="SUPFAM" id="SSF47384">
    <property type="entry name" value="Homodimeric domain of signal transducing histidine kinase"/>
    <property type="match status" value="1"/>
</dbReference>
<reference evidence="11" key="1">
    <citation type="journal article" date="2017" name="Proc. Natl. Acad. Sci. U.S.A.">
        <title>Simulation of Deepwater Horizon oil plume reveals substrate specialization within a complex community of hydrocarbon-degraders.</title>
        <authorList>
            <person name="Hu P."/>
            <person name="Dubinsky E.A."/>
            <person name="Probst A.J."/>
            <person name="Wang J."/>
            <person name="Sieber C.M.K."/>
            <person name="Tom L.M."/>
            <person name="Gardinali P."/>
            <person name="Banfield J.F."/>
            <person name="Atlas R.M."/>
            <person name="Andersen G.L."/>
        </authorList>
    </citation>
    <scope>NUCLEOTIDE SEQUENCE [LARGE SCALE GENOMIC DNA]</scope>
</reference>
<evidence type="ECO:0000256" key="5">
    <source>
        <dbReference type="ARBA" id="ARBA00022777"/>
    </source>
</evidence>
<evidence type="ECO:0000256" key="1">
    <source>
        <dbReference type="ARBA" id="ARBA00000085"/>
    </source>
</evidence>
<dbReference type="InterPro" id="IPR005467">
    <property type="entry name" value="His_kinase_dom"/>
</dbReference>
<feature type="domain" description="PAC" evidence="9">
    <location>
        <begin position="126"/>
        <end position="178"/>
    </location>
</feature>
<dbReference type="Pfam" id="PF13426">
    <property type="entry name" value="PAS_9"/>
    <property type="match status" value="1"/>
</dbReference>
<evidence type="ECO:0000256" key="4">
    <source>
        <dbReference type="ARBA" id="ARBA00022679"/>
    </source>
</evidence>
<feature type="domain" description="PAS" evidence="8">
    <location>
        <begin position="308"/>
        <end position="379"/>
    </location>
</feature>
<organism evidence="10 11">
    <name type="scientific">Nonlabens dokdonensis</name>
    <dbReference type="NCBI Taxonomy" id="328515"/>
    <lineage>
        <taxon>Bacteria</taxon>
        <taxon>Pseudomonadati</taxon>
        <taxon>Bacteroidota</taxon>
        <taxon>Flavobacteriia</taxon>
        <taxon>Flavobacteriales</taxon>
        <taxon>Flavobacteriaceae</taxon>
        <taxon>Nonlabens</taxon>
    </lineage>
</organism>
<dbReference type="SUPFAM" id="SSF55874">
    <property type="entry name" value="ATPase domain of HSP90 chaperone/DNA topoisomerase II/histidine kinase"/>
    <property type="match status" value="1"/>
</dbReference>
<dbReference type="SMART" id="SM00086">
    <property type="entry name" value="PAC"/>
    <property type="match status" value="2"/>
</dbReference>
<accession>A0A1Z8AGB6</accession>
<keyword evidence="6" id="KW-0175">Coiled coil</keyword>